<name>A0A0W0GH70_9CHLR</name>
<dbReference type="CDD" id="cd00371">
    <property type="entry name" value="HMA"/>
    <property type="match status" value="1"/>
</dbReference>
<gene>
    <name evidence="4" type="ORF">DEALK_07550</name>
</gene>
<proteinExistence type="predicted"/>
<evidence type="ECO:0000313" key="4">
    <source>
        <dbReference type="EMBL" id="KTB47910.1"/>
    </source>
</evidence>
<dbReference type="PANTHER" id="PTHR46594">
    <property type="entry name" value="P-TYPE CATION-TRANSPORTING ATPASE"/>
    <property type="match status" value="1"/>
</dbReference>
<keyword evidence="2" id="KW-0479">Metal-binding</keyword>
<dbReference type="OrthoDB" id="9813965at2"/>
<keyword evidence="5" id="KW-1185">Reference proteome</keyword>
<organism evidence="4 5">
    <name type="scientific">Dehalogenimonas alkenigignens</name>
    <dbReference type="NCBI Taxonomy" id="1217799"/>
    <lineage>
        <taxon>Bacteria</taxon>
        <taxon>Bacillati</taxon>
        <taxon>Chloroflexota</taxon>
        <taxon>Dehalococcoidia</taxon>
        <taxon>Dehalococcoidales</taxon>
        <taxon>Dehalococcoidaceae</taxon>
        <taxon>Dehalogenimonas</taxon>
    </lineage>
</organism>
<dbReference type="PRINTS" id="PR00946">
    <property type="entry name" value="HGSCAVENGER"/>
</dbReference>
<dbReference type="AlphaFoldDB" id="A0A0W0GH70"/>
<evidence type="ECO:0000259" key="3">
    <source>
        <dbReference type="PROSITE" id="PS50846"/>
    </source>
</evidence>
<comment type="caution">
    <text evidence="4">The sequence shown here is derived from an EMBL/GenBank/DDBJ whole genome shotgun (WGS) entry which is preliminary data.</text>
</comment>
<dbReference type="InterPro" id="IPR006121">
    <property type="entry name" value="HMA_dom"/>
</dbReference>
<feature type="domain" description="HMA" evidence="3">
    <location>
        <begin position="5"/>
        <end position="71"/>
    </location>
</feature>
<dbReference type="RefSeq" id="WP_058438825.1">
    <property type="nucleotide sequence ID" value="NZ_KQ758903.1"/>
</dbReference>
<dbReference type="SUPFAM" id="SSF55008">
    <property type="entry name" value="HMA, heavy metal-associated domain"/>
    <property type="match status" value="1"/>
</dbReference>
<accession>A0A0W0GH70</accession>
<dbReference type="PANTHER" id="PTHR46594:SF4">
    <property type="entry name" value="P-TYPE CATION-TRANSPORTING ATPASE"/>
    <property type="match status" value="1"/>
</dbReference>
<evidence type="ECO:0000256" key="2">
    <source>
        <dbReference type="ARBA" id="ARBA00022723"/>
    </source>
</evidence>
<evidence type="ECO:0000313" key="5">
    <source>
        <dbReference type="Proteomes" id="UP000053947"/>
    </source>
</evidence>
<reference evidence="4 5" key="1">
    <citation type="submission" date="2015-06" db="EMBL/GenBank/DDBJ databases">
        <title>Genome sequence of the organohalide-respiring Dehalogenimonas alkenigignens type strain (IP3-3T).</title>
        <authorList>
            <person name="Key T.A."/>
            <person name="Richmond D.P."/>
            <person name="Bowman K.S."/>
            <person name="Cho Y.-J."/>
            <person name="Chun J."/>
            <person name="da Costa M.S."/>
            <person name="Rainey F.A."/>
            <person name="Moe W.M."/>
        </authorList>
    </citation>
    <scope>NUCLEOTIDE SEQUENCE [LARGE SCALE GENOMIC DNA]</scope>
    <source>
        <strain evidence="4 5">IP3-3</strain>
    </source>
</reference>
<dbReference type="GO" id="GO:0046872">
    <property type="term" value="F:metal ion binding"/>
    <property type="evidence" value="ECO:0007669"/>
    <property type="project" value="UniProtKB-KW"/>
</dbReference>
<protein>
    <recommendedName>
        <fullName evidence="1">Copper chaperone CopZ</fullName>
    </recommendedName>
</protein>
<dbReference type="FunFam" id="3.30.70.100:FF:000001">
    <property type="entry name" value="ATPase copper transporting beta"/>
    <property type="match status" value="1"/>
</dbReference>
<evidence type="ECO:0000256" key="1">
    <source>
        <dbReference type="ARBA" id="ARBA00015313"/>
    </source>
</evidence>
<dbReference type="Pfam" id="PF00403">
    <property type="entry name" value="HMA"/>
    <property type="match status" value="1"/>
</dbReference>
<dbReference type="PROSITE" id="PS01047">
    <property type="entry name" value="HMA_1"/>
    <property type="match status" value="1"/>
</dbReference>
<sequence length="71" mass="7166">MAASVKASLSIKGMSCGGCVRHVEMALRKIAGVSAVSVDLAAGKATVEFDPNQTTREALAKNVTAAGYPAS</sequence>
<dbReference type="InterPro" id="IPR001802">
    <property type="entry name" value="MerP/CopZ"/>
</dbReference>
<dbReference type="InterPro" id="IPR036163">
    <property type="entry name" value="HMA_dom_sf"/>
</dbReference>
<dbReference type="STRING" id="1217799.DEALK_07550"/>
<dbReference type="InterPro" id="IPR017969">
    <property type="entry name" value="Heavy-metal-associated_CS"/>
</dbReference>
<dbReference type="Proteomes" id="UP000053947">
    <property type="component" value="Unassembled WGS sequence"/>
</dbReference>
<dbReference type="PROSITE" id="PS50846">
    <property type="entry name" value="HMA_2"/>
    <property type="match status" value="1"/>
</dbReference>
<dbReference type="EMBL" id="LFDV01000002">
    <property type="protein sequence ID" value="KTB47910.1"/>
    <property type="molecule type" value="Genomic_DNA"/>
</dbReference>
<dbReference type="Gene3D" id="3.30.70.100">
    <property type="match status" value="1"/>
</dbReference>